<dbReference type="PANTHER" id="PTHR11364:SF27">
    <property type="entry name" value="SULFURTRANSFERASE"/>
    <property type="match status" value="1"/>
</dbReference>
<protein>
    <submittedName>
        <fullName evidence="4">Putative 3-mercaptopyruvate sulfurtransferase-like</fullName>
    </submittedName>
</protein>
<name>A0A2G8L198_STIJA</name>
<dbReference type="OrthoDB" id="270167at2759"/>
<keyword evidence="1 4" id="KW-0808">Transferase</keyword>
<evidence type="ECO:0000256" key="2">
    <source>
        <dbReference type="ARBA" id="ARBA00022737"/>
    </source>
</evidence>
<evidence type="ECO:0000259" key="3">
    <source>
        <dbReference type="PROSITE" id="PS50206"/>
    </source>
</evidence>
<reference evidence="4 5" key="1">
    <citation type="journal article" date="2017" name="PLoS Biol.">
        <title>The sea cucumber genome provides insights into morphological evolution and visceral regeneration.</title>
        <authorList>
            <person name="Zhang X."/>
            <person name="Sun L."/>
            <person name="Yuan J."/>
            <person name="Sun Y."/>
            <person name="Gao Y."/>
            <person name="Zhang L."/>
            <person name="Li S."/>
            <person name="Dai H."/>
            <person name="Hamel J.F."/>
            <person name="Liu C."/>
            <person name="Yu Y."/>
            <person name="Liu S."/>
            <person name="Lin W."/>
            <person name="Guo K."/>
            <person name="Jin S."/>
            <person name="Xu P."/>
            <person name="Storey K.B."/>
            <person name="Huan P."/>
            <person name="Zhang T."/>
            <person name="Zhou Y."/>
            <person name="Zhang J."/>
            <person name="Lin C."/>
            <person name="Li X."/>
            <person name="Xing L."/>
            <person name="Huo D."/>
            <person name="Sun M."/>
            <person name="Wang L."/>
            <person name="Mercier A."/>
            <person name="Li F."/>
            <person name="Yang H."/>
            <person name="Xiang J."/>
        </authorList>
    </citation>
    <scope>NUCLEOTIDE SEQUENCE [LARGE SCALE GENOMIC DNA]</scope>
    <source>
        <strain evidence="4">Shaxun</strain>
        <tissue evidence="4">Muscle</tissue>
    </source>
</reference>
<keyword evidence="4" id="KW-0670">Pyruvate</keyword>
<dbReference type="CDD" id="cd01448">
    <property type="entry name" value="TST_Repeat_1"/>
    <property type="match status" value="1"/>
</dbReference>
<organism evidence="4 5">
    <name type="scientific">Stichopus japonicus</name>
    <name type="common">Sea cucumber</name>
    <dbReference type="NCBI Taxonomy" id="307972"/>
    <lineage>
        <taxon>Eukaryota</taxon>
        <taxon>Metazoa</taxon>
        <taxon>Echinodermata</taxon>
        <taxon>Eleutherozoa</taxon>
        <taxon>Echinozoa</taxon>
        <taxon>Holothuroidea</taxon>
        <taxon>Aspidochirotacea</taxon>
        <taxon>Aspidochirotida</taxon>
        <taxon>Stichopodidae</taxon>
        <taxon>Apostichopus</taxon>
    </lineage>
</organism>
<dbReference type="AlphaFoldDB" id="A0A2G8L198"/>
<dbReference type="InterPro" id="IPR036873">
    <property type="entry name" value="Rhodanese-like_dom_sf"/>
</dbReference>
<dbReference type="GO" id="GO:0005739">
    <property type="term" value="C:mitochondrion"/>
    <property type="evidence" value="ECO:0007669"/>
    <property type="project" value="TreeGrafter"/>
</dbReference>
<dbReference type="Gene3D" id="3.40.250.10">
    <property type="entry name" value="Rhodanese-like domain"/>
    <property type="match status" value="1"/>
</dbReference>
<dbReference type="InterPro" id="IPR045078">
    <property type="entry name" value="TST/MPST-like"/>
</dbReference>
<keyword evidence="5" id="KW-1185">Reference proteome</keyword>
<gene>
    <name evidence="4" type="ORF">BSL78_09067</name>
</gene>
<accession>A0A2G8L198</accession>
<dbReference type="PROSITE" id="PS50206">
    <property type="entry name" value="RHODANESE_3"/>
    <property type="match status" value="1"/>
</dbReference>
<feature type="domain" description="Rhodanese" evidence="3">
    <location>
        <begin position="79"/>
        <end position="182"/>
    </location>
</feature>
<dbReference type="Pfam" id="PF00581">
    <property type="entry name" value="Rhodanese"/>
    <property type="match status" value="1"/>
</dbReference>
<proteinExistence type="predicted"/>
<dbReference type="FunFam" id="3.40.250.10:FF:000015">
    <property type="entry name" value="Sulfurtransferase"/>
    <property type="match status" value="1"/>
</dbReference>
<dbReference type="SMART" id="SM00450">
    <property type="entry name" value="RHOD"/>
    <property type="match status" value="1"/>
</dbReference>
<dbReference type="PANTHER" id="PTHR11364">
    <property type="entry name" value="THIOSULFATE SULFERTANSFERASE"/>
    <property type="match status" value="1"/>
</dbReference>
<dbReference type="STRING" id="307972.A0A2G8L198"/>
<comment type="caution">
    <text evidence="4">The sequence shown here is derived from an EMBL/GenBank/DDBJ whole genome shotgun (WGS) entry which is preliminary data.</text>
</comment>
<dbReference type="InterPro" id="IPR001763">
    <property type="entry name" value="Rhodanese-like_dom"/>
</dbReference>
<dbReference type="SUPFAM" id="SSF52821">
    <property type="entry name" value="Rhodanese/Cell cycle control phosphatase"/>
    <property type="match status" value="1"/>
</dbReference>
<sequence>MINETNRANTVCLQSVDQASTYCQEFLSLTTLKVILRLFVFAMEIMKPLISTHSLAKILKERVSTPIIIVLDASWHNPLTKRNPLEEYRQQHIPNAGFFDTNECSDKSSPYSVMLPSCETFEEYVGQLGIDNDTHVVVYDTYNGFRISSRAWWMFRVFGHERVSVLEGGLTKWISDGYQVTSTLPTVAEKKFKATPNSSLKVEFEEIYALMKGGKADQLMDSRPRDWFYGMDYPENEKWKSWHIPVPSTFLGLSSSMMTNSLLSREKNCWLCLRETDRFIKPN</sequence>
<dbReference type="GO" id="GO:0004792">
    <property type="term" value="F:thiosulfate-cyanide sulfurtransferase activity"/>
    <property type="evidence" value="ECO:0007669"/>
    <property type="project" value="TreeGrafter"/>
</dbReference>
<keyword evidence="2" id="KW-0677">Repeat</keyword>
<evidence type="ECO:0000256" key="1">
    <source>
        <dbReference type="ARBA" id="ARBA00022679"/>
    </source>
</evidence>
<evidence type="ECO:0000313" key="5">
    <source>
        <dbReference type="Proteomes" id="UP000230750"/>
    </source>
</evidence>
<dbReference type="EMBL" id="MRZV01000266">
    <property type="protein sequence ID" value="PIK54038.1"/>
    <property type="molecule type" value="Genomic_DNA"/>
</dbReference>
<dbReference type="Proteomes" id="UP000230750">
    <property type="component" value="Unassembled WGS sequence"/>
</dbReference>
<evidence type="ECO:0000313" key="4">
    <source>
        <dbReference type="EMBL" id="PIK54038.1"/>
    </source>
</evidence>